<dbReference type="Proteomes" id="UP000601435">
    <property type="component" value="Unassembled WGS sequence"/>
</dbReference>
<comment type="caution">
    <text evidence="4">The sequence shown here is derived from an EMBL/GenBank/DDBJ whole genome shotgun (WGS) entry which is preliminary data.</text>
</comment>
<feature type="non-terminal residue" evidence="4">
    <location>
        <position position="1"/>
    </location>
</feature>
<dbReference type="InterPro" id="IPR052628">
    <property type="entry name" value="CFAP70"/>
</dbReference>
<dbReference type="InterPro" id="IPR011990">
    <property type="entry name" value="TPR-like_helical_dom_sf"/>
</dbReference>
<dbReference type="SUPFAM" id="SSF47473">
    <property type="entry name" value="EF-hand"/>
    <property type="match status" value="1"/>
</dbReference>
<keyword evidence="5" id="KW-1185">Reference proteome</keyword>
<proteinExistence type="predicted"/>
<feature type="region of interest" description="Disordered" evidence="3">
    <location>
        <begin position="318"/>
        <end position="355"/>
    </location>
</feature>
<keyword evidence="2" id="KW-0802">TPR repeat</keyword>
<sequence length="1261" mass="138283">ANAWCQIAAEKRSLTTRMDEEVKPMEQGIVFHIEIAQAQGLPKPEVAFIQIAGLGLQEDYASEAQVEESTEPGPFLFQSLEALAEAKRLKAEAEAAAGKKKKEEDSRPASIDPPTALCRISKPCQSDAERQQLLDSLCAPLRLKLFRNGPAPAALAEAVVDLSALIHDTALLELDVELKWSDLLLKELRSEFEEAAAAAAEAAKAEAPEAEDADAADAVQPEEPPTFAEPPNGRLLLKISTAAPIGRILCPEDLHDWAILTVRLEGLYHLPQKLLDVGGPLPEPGTAEGPLESHPLRYSLRVLSCDFNDGQLVLPHVDLPPEEGEGKEGKAQEGEEAAEPAEPETPASPTQEPDISFDIGMEEFEESLMRAGFPGKDGPAVFNFLCRPRTGLGGRIGLQDFLRLLEITVPATPEQLVELHGLLVEKHGSLETAFSSIDAEAEGFLTRQSFALGLEQLGVTREPEEVEAFFVALDSSRAGYVTREDFRVLGVTKRLKDLEAASKACKWLFSAAGSVEALLHQVDTQNSGTITQEAFVSAATKLGYTDEGALQQVFAFASLQETVETDAGEVETLGFEAFRSLQSLASLELTSVPNSLSALEKLLLGEGDECFLSSSQGPGHVALQALLDDRSAVSIGCPAFLAGIKRLDGSDEVTDVQALFFVLDAAVEGKLGADAFSSLPAVNAAEHWRRLAACRSFIESGFGGIDHNTFKALFDSHAEHFLEAEETLPRVEWSQGREVMGYRGREWLQRLFNTLGDDRGRNPLDLSVSQTGGTWLYMFPALSGHATVDFKELPEAQAAQAKVARWHHAQAFLDLRRILAPPEAGRGPELEFRAFLTQVGSLPAGDYGSEEHASVPFRACETYVKGVVRLDRPLMRLCPRDVRPAVQPSGEPYIPPPPEKRPPPTVNDELEKEASKVIARLAFEFARWCHEEGFEEAKMDTTNAANAKAVLGHKGVNRGAFLQWLQQDGAIFKDLGSKLRPAIVRLVRAENKNGPSCGLNGNENDAKYSSLCVYILKHLVRALNTDVERHRRLRDEQLWRSPQSQVQQDNAQDADAAQDSQKQDELLKRLILENELVGDVQRAREVYEEWLALEHNVENGEAWCSFARFLMRCGQNQLDAERVLRYSISLKSGEEGPEFLEVSFLACLLQNQSLPCSLDKEEVRTARFEAALAMMECYTDRHAFDPMPLYILFLICAVEAHAVQAQAASAESEEAMLLAEQGDRLAAEASKYLELARCPKGRWTGTLDTGLQGGPRFPELE</sequence>
<dbReference type="GO" id="GO:0060271">
    <property type="term" value="P:cilium assembly"/>
    <property type="evidence" value="ECO:0007669"/>
    <property type="project" value="TreeGrafter"/>
</dbReference>
<evidence type="ECO:0000313" key="5">
    <source>
        <dbReference type="Proteomes" id="UP000601435"/>
    </source>
</evidence>
<evidence type="ECO:0000256" key="2">
    <source>
        <dbReference type="ARBA" id="ARBA00022803"/>
    </source>
</evidence>
<feature type="region of interest" description="Disordered" evidence="3">
    <location>
        <begin position="199"/>
        <end position="232"/>
    </location>
</feature>
<feature type="non-terminal residue" evidence="4">
    <location>
        <position position="1261"/>
    </location>
</feature>
<dbReference type="AlphaFoldDB" id="A0A812SMJ9"/>
<dbReference type="InterPro" id="IPR003107">
    <property type="entry name" value="HAT"/>
</dbReference>
<dbReference type="InterPro" id="IPR011992">
    <property type="entry name" value="EF-hand-dom_pair"/>
</dbReference>
<dbReference type="SMART" id="SM00386">
    <property type="entry name" value="HAT"/>
    <property type="match status" value="1"/>
</dbReference>
<evidence type="ECO:0008006" key="6">
    <source>
        <dbReference type="Google" id="ProtNLM"/>
    </source>
</evidence>
<dbReference type="PANTHER" id="PTHR44314">
    <property type="entry name" value="CILIA- AND FLAGELLA-ASSOCIATED PROTEIN 70"/>
    <property type="match status" value="1"/>
</dbReference>
<dbReference type="Gene3D" id="1.25.40.10">
    <property type="entry name" value="Tetratricopeptide repeat domain"/>
    <property type="match status" value="1"/>
</dbReference>
<evidence type="ECO:0000256" key="3">
    <source>
        <dbReference type="SAM" id="MobiDB-lite"/>
    </source>
</evidence>
<dbReference type="EMBL" id="CAJNJA010021844">
    <property type="protein sequence ID" value="CAE7482620.1"/>
    <property type="molecule type" value="Genomic_DNA"/>
</dbReference>
<feature type="region of interest" description="Disordered" evidence="3">
    <location>
        <begin position="95"/>
        <end position="114"/>
    </location>
</feature>
<protein>
    <recommendedName>
        <fullName evidence="6">Calmodulin</fullName>
    </recommendedName>
</protein>
<dbReference type="GO" id="GO:0003341">
    <property type="term" value="P:cilium movement"/>
    <property type="evidence" value="ECO:0007669"/>
    <property type="project" value="TreeGrafter"/>
</dbReference>
<feature type="compositionally biased region" description="Low complexity" evidence="3">
    <location>
        <begin position="344"/>
        <end position="353"/>
    </location>
</feature>
<feature type="compositionally biased region" description="Basic and acidic residues" evidence="3">
    <location>
        <begin position="324"/>
        <end position="333"/>
    </location>
</feature>
<feature type="region of interest" description="Disordered" evidence="3">
    <location>
        <begin position="1038"/>
        <end position="1059"/>
    </location>
</feature>
<keyword evidence="1" id="KW-0677">Repeat</keyword>
<dbReference type="Gene3D" id="1.10.238.10">
    <property type="entry name" value="EF-hand"/>
    <property type="match status" value="1"/>
</dbReference>
<evidence type="ECO:0000256" key="1">
    <source>
        <dbReference type="ARBA" id="ARBA00022737"/>
    </source>
</evidence>
<feature type="compositionally biased region" description="Low complexity" evidence="3">
    <location>
        <begin position="1043"/>
        <end position="1059"/>
    </location>
</feature>
<dbReference type="GO" id="GO:0070062">
    <property type="term" value="C:extracellular exosome"/>
    <property type="evidence" value="ECO:0007669"/>
    <property type="project" value="TreeGrafter"/>
</dbReference>
<dbReference type="GO" id="GO:0006396">
    <property type="term" value="P:RNA processing"/>
    <property type="evidence" value="ECO:0007669"/>
    <property type="project" value="InterPro"/>
</dbReference>
<reference evidence="4" key="1">
    <citation type="submission" date="2021-02" db="EMBL/GenBank/DDBJ databases">
        <authorList>
            <person name="Dougan E. K."/>
            <person name="Rhodes N."/>
            <person name="Thang M."/>
            <person name="Chan C."/>
        </authorList>
    </citation>
    <scope>NUCLEOTIDE SEQUENCE</scope>
</reference>
<evidence type="ECO:0000313" key="4">
    <source>
        <dbReference type="EMBL" id="CAE7482620.1"/>
    </source>
</evidence>
<dbReference type="PANTHER" id="PTHR44314:SF1">
    <property type="entry name" value="CILIA- AND FLAGELLA-ASSOCIATED PROTEIN 70"/>
    <property type="match status" value="1"/>
</dbReference>
<dbReference type="OrthoDB" id="1924787at2759"/>
<name>A0A812SMJ9_9DINO</name>
<accession>A0A812SMJ9</accession>
<organism evidence="4 5">
    <name type="scientific">Symbiodinium necroappetens</name>
    <dbReference type="NCBI Taxonomy" id="1628268"/>
    <lineage>
        <taxon>Eukaryota</taxon>
        <taxon>Sar</taxon>
        <taxon>Alveolata</taxon>
        <taxon>Dinophyceae</taxon>
        <taxon>Suessiales</taxon>
        <taxon>Symbiodiniaceae</taxon>
        <taxon>Symbiodinium</taxon>
    </lineage>
</organism>
<dbReference type="GO" id="GO:0031514">
    <property type="term" value="C:motile cilium"/>
    <property type="evidence" value="ECO:0007669"/>
    <property type="project" value="TreeGrafter"/>
</dbReference>
<feature type="region of interest" description="Disordered" evidence="3">
    <location>
        <begin position="885"/>
        <end position="908"/>
    </location>
</feature>
<gene>
    <name evidence="4" type="ORF">SNEC2469_LOCUS13674</name>
</gene>